<dbReference type="CDD" id="cd02110">
    <property type="entry name" value="SO_family_Moco_dimer"/>
    <property type="match status" value="1"/>
</dbReference>
<dbReference type="GO" id="GO:0030151">
    <property type="term" value="F:molybdenum ion binding"/>
    <property type="evidence" value="ECO:0007669"/>
    <property type="project" value="InterPro"/>
</dbReference>
<dbReference type="GO" id="GO:0006790">
    <property type="term" value="P:sulfur compound metabolic process"/>
    <property type="evidence" value="ECO:0007669"/>
    <property type="project" value="TreeGrafter"/>
</dbReference>
<dbReference type="PRINTS" id="PR00407">
    <property type="entry name" value="EUMOPTERIN"/>
</dbReference>
<name>A0A7T0BU57_9BACT</name>
<evidence type="ECO:0000256" key="4">
    <source>
        <dbReference type="ARBA" id="ARBA00023002"/>
    </source>
</evidence>
<dbReference type="Gene3D" id="2.60.40.650">
    <property type="match status" value="1"/>
</dbReference>
<evidence type="ECO:0000259" key="6">
    <source>
        <dbReference type="Pfam" id="PF03404"/>
    </source>
</evidence>
<dbReference type="PANTHER" id="PTHR19372">
    <property type="entry name" value="SULFITE REDUCTASE"/>
    <property type="match status" value="1"/>
</dbReference>
<dbReference type="GO" id="GO:0020037">
    <property type="term" value="F:heme binding"/>
    <property type="evidence" value="ECO:0007669"/>
    <property type="project" value="TreeGrafter"/>
</dbReference>
<proteinExistence type="predicted"/>
<evidence type="ECO:0000313" key="7">
    <source>
        <dbReference type="EMBL" id="QPJ61067.1"/>
    </source>
</evidence>
<evidence type="ECO:0000256" key="1">
    <source>
        <dbReference type="ARBA" id="ARBA00001924"/>
    </source>
</evidence>
<feature type="domain" description="Moybdenum cofactor oxidoreductase dimerisation" evidence="6">
    <location>
        <begin position="316"/>
        <end position="435"/>
    </location>
</feature>
<keyword evidence="2" id="KW-0500">Molybdenum</keyword>
<dbReference type="PANTHER" id="PTHR19372:SF7">
    <property type="entry name" value="SULFITE OXIDASE, MITOCHONDRIAL"/>
    <property type="match status" value="1"/>
</dbReference>
<evidence type="ECO:0000256" key="2">
    <source>
        <dbReference type="ARBA" id="ARBA00022505"/>
    </source>
</evidence>
<sequence>MFSRKERGLWELYQEDPEKADAEIWESGYSISRRGFFKKGGTALAALLGAQIAFLDKLPKGLLPVALAEAAEPFEIPGKNGLVVLNDRPVNAETPAHLLDDEVTPVDRHFVRNNGLPPDVSDPAEIKGWVLTIDGEVHKPLKLSLDQLKRFPKQTLQLTVECGGNGRAGFYPPAKGNQWTFGAVASPRYTGVRLKDVLEEAGLKSSAVYTGYYGKDLHLSGDPNRIPISRGTPIQKALDPHTLITFEMNGKPLPALHGFPLRLVTPGWPGSTSIKWLHRIWVRDREHDGPKMTGYAYRIPKYPVEPGAHVPKSDMQIIESMPVKSLITFPKSGLTHQTGKPLIVRGHAWAGDLSVRSVDLSIDFGATWIKTQLKPPANPFAWQHWQTSVVFPGPGYYEVWARATDSANTMQPMVMPGWNPKGYLNNAMHRIAVRVT</sequence>
<dbReference type="AlphaFoldDB" id="A0A7T0BU57"/>
<evidence type="ECO:0000313" key="8">
    <source>
        <dbReference type="Proteomes" id="UP000594688"/>
    </source>
</evidence>
<dbReference type="GO" id="GO:0008482">
    <property type="term" value="F:sulfite oxidase activity"/>
    <property type="evidence" value="ECO:0007669"/>
    <property type="project" value="TreeGrafter"/>
</dbReference>
<dbReference type="EMBL" id="CP048685">
    <property type="protein sequence ID" value="QPJ61067.1"/>
    <property type="molecule type" value="Genomic_DNA"/>
</dbReference>
<dbReference type="InterPro" id="IPR014756">
    <property type="entry name" value="Ig_E-set"/>
</dbReference>
<accession>A0A7T0BU57</accession>
<gene>
    <name evidence="7" type="ORF">G3M70_03840</name>
</gene>
<dbReference type="Pfam" id="PF00174">
    <property type="entry name" value="Oxidored_molyb"/>
    <property type="match status" value="1"/>
</dbReference>
<dbReference type="GO" id="GO:0043546">
    <property type="term" value="F:molybdopterin cofactor binding"/>
    <property type="evidence" value="ECO:0007669"/>
    <property type="project" value="TreeGrafter"/>
</dbReference>
<reference evidence="7 8" key="1">
    <citation type="submission" date="2020-02" db="EMBL/GenBank/DDBJ databases">
        <title>Genomic and physiological characterization of two novel Nitrospinaceae genera.</title>
        <authorList>
            <person name="Mueller A.J."/>
            <person name="Jung M.-Y."/>
            <person name="Strachan C.R."/>
            <person name="Herbold C.W."/>
            <person name="Kirkegaard R.H."/>
            <person name="Daims H."/>
        </authorList>
    </citation>
    <scope>NUCLEOTIDE SEQUENCE [LARGE SCALE GENOMIC DNA]</scope>
    <source>
        <strain evidence="7">EB</strain>
    </source>
</reference>
<dbReference type="Pfam" id="PF03404">
    <property type="entry name" value="Mo-co_dimer"/>
    <property type="match status" value="1"/>
</dbReference>
<dbReference type="InterPro" id="IPR008335">
    <property type="entry name" value="Mopterin_OxRdtase_euk"/>
</dbReference>
<protein>
    <submittedName>
        <fullName evidence="7">Sulfite oxidase</fullName>
    </submittedName>
</protein>
<keyword evidence="4" id="KW-0560">Oxidoreductase</keyword>
<dbReference type="InterPro" id="IPR036374">
    <property type="entry name" value="OxRdtase_Mopterin-bd_sf"/>
</dbReference>
<dbReference type="KEGG" id="nli:G3M70_03840"/>
<organism evidence="7 8">
    <name type="scientific">Candidatus Nitronauta litoralis</name>
    <dbReference type="NCBI Taxonomy" id="2705533"/>
    <lineage>
        <taxon>Bacteria</taxon>
        <taxon>Pseudomonadati</taxon>
        <taxon>Nitrospinota/Tectimicrobiota group</taxon>
        <taxon>Nitrospinota</taxon>
        <taxon>Nitrospinia</taxon>
        <taxon>Nitrospinales</taxon>
        <taxon>Nitrospinaceae</taxon>
        <taxon>Candidatus Nitronauta</taxon>
    </lineage>
</organism>
<dbReference type="SUPFAM" id="SSF56524">
    <property type="entry name" value="Oxidoreductase molybdopterin-binding domain"/>
    <property type="match status" value="1"/>
</dbReference>
<evidence type="ECO:0000259" key="5">
    <source>
        <dbReference type="Pfam" id="PF00174"/>
    </source>
</evidence>
<dbReference type="Gene3D" id="3.90.420.10">
    <property type="entry name" value="Oxidoreductase, molybdopterin-binding domain"/>
    <property type="match status" value="1"/>
</dbReference>
<dbReference type="InterPro" id="IPR000572">
    <property type="entry name" value="OxRdtase_Mopterin-bd_dom"/>
</dbReference>
<dbReference type="Proteomes" id="UP000594688">
    <property type="component" value="Chromosome"/>
</dbReference>
<keyword evidence="3" id="KW-0479">Metal-binding</keyword>
<dbReference type="SUPFAM" id="SSF81296">
    <property type="entry name" value="E set domains"/>
    <property type="match status" value="1"/>
</dbReference>
<dbReference type="InterPro" id="IPR005066">
    <property type="entry name" value="MoCF_OxRdtse_dimer"/>
</dbReference>
<evidence type="ECO:0000256" key="3">
    <source>
        <dbReference type="ARBA" id="ARBA00022723"/>
    </source>
</evidence>
<feature type="domain" description="Oxidoreductase molybdopterin-binding" evidence="5">
    <location>
        <begin position="125"/>
        <end position="289"/>
    </location>
</feature>
<comment type="cofactor">
    <cofactor evidence="1">
        <name>Mo-molybdopterin</name>
        <dbReference type="ChEBI" id="CHEBI:71302"/>
    </cofactor>
</comment>